<keyword evidence="4 9" id="KW-0547">Nucleotide-binding</keyword>
<feature type="binding site" evidence="9">
    <location>
        <begin position="127"/>
        <end position="133"/>
    </location>
    <ligand>
        <name>ATP</name>
        <dbReference type="ChEBI" id="CHEBI:30616"/>
    </ligand>
</feature>
<dbReference type="CDD" id="cd02163">
    <property type="entry name" value="PPAT"/>
    <property type="match status" value="1"/>
</dbReference>
<dbReference type="NCBIfam" id="TIGR00125">
    <property type="entry name" value="cyt_tran_rel"/>
    <property type="match status" value="1"/>
</dbReference>
<feature type="site" description="Transition state stabilizer" evidence="9">
    <location>
        <position position="18"/>
    </location>
</feature>
<dbReference type="InterPro" id="IPR014729">
    <property type="entry name" value="Rossmann-like_a/b/a_fold"/>
</dbReference>
<dbReference type="NCBIfam" id="TIGR01510">
    <property type="entry name" value="coaD_prev_kdtB"/>
    <property type="match status" value="1"/>
</dbReference>
<dbReference type="PRINTS" id="PR01020">
    <property type="entry name" value="LPSBIOSNTHSS"/>
</dbReference>
<dbReference type="InterPro" id="IPR001980">
    <property type="entry name" value="PPAT"/>
</dbReference>
<protein>
    <recommendedName>
        <fullName evidence="9">Phosphopantetheine adenylyltransferase</fullName>
        <ecNumber evidence="9">2.7.7.3</ecNumber>
    </recommendedName>
    <alternativeName>
        <fullName evidence="9">Dephospho-CoA pyrophosphorylase</fullName>
    </alternativeName>
    <alternativeName>
        <fullName evidence="9">Pantetheine-phosphate adenylyltransferase</fullName>
        <shortName evidence="9">PPAT</shortName>
    </alternativeName>
</protein>
<feature type="binding site" evidence="9">
    <location>
        <position position="77"/>
    </location>
    <ligand>
        <name>substrate</name>
    </ligand>
</feature>
<evidence type="ECO:0000256" key="3">
    <source>
        <dbReference type="ARBA" id="ARBA00022695"/>
    </source>
</evidence>
<dbReference type="Pfam" id="PF01467">
    <property type="entry name" value="CTP_transf_like"/>
    <property type="match status" value="1"/>
</dbReference>
<evidence type="ECO:0000256" key="6">
    <source>
        <dbReference type="ARBA" id="ARBA00022842"/>
    </source>
</evidence>
<evidence type="ECO:0000256" key="1">
    <source>
        <dbReference type="ARBA" id="ARBA00022490"/>
    </source>
</evidence>
<evidence type="ECO:0000313" key="11">
    <source>
        <dbReference type="EMBL" id="KTR08479.1"/>
    </source>
</evidence>
<evidence type="ECO:0000259" key="10">
    <source>
        <dbReference type="Pfam" id="PF01467"/>
    </source>
</evidence>
<dbReference type="Proteomes" id="UP000078529">
    <property type="component" value="Unassembled WGS sequence"/>
</dbReference>
<dbReference type="EC" id="2.7.7.3" evidence="9"/>
<keyword evidence="6 9" id="KW-0460">Magnesium</keyword>
<comment type="function">
    <text evidence="9">Reversibly transfers an adenylyl group from ATP to 4'-phosphopantetheine, yielding dephospho-CoA (dPCoA) and pyrophosphate.</text>
</comment>
<keyword evidence="5 9" id="KW-0067">ATP-binding</keyword>
<dbReference type="RefSeq" id="WP_058598332.1">
    <property type="nucleotide sequence ID" value="NZ_LDQA01000001.1"/>
</dbReference>
<feature type="binding site" evidence="9">
    <location>
        <begin position="92"/>
        <end position="94"/>
    </location>
    <ligand>
        <name>ATP</name>
        <dbReference type="ChEBI" id="CHEBI:30616"/>
    </ligand>
</feature>
<comment type="subunit">
    <text evidence="9">Homohexamer.</text>
</comment>
<dbReference type="GO" id="GO:0004595">
    <property type="term" value="F:pantetheine-phosphate adenylyltransferase activity"/>
    <property type="evidence" value="ECO:0007669"/>
    <property type="project" value="UniProtKB-UniRule"/>
</dbReference>
<feature type="domain" description="Cytidyltransferase-like" evidence="10">
    <location>
        <begin position="6"/>
        <end position="137"/>
    </location>
</feature>
<gene>
    <name evidence="9" type="primary">coaD</name>
    <name evidence="11" type="ORF">NS365_00600</name>
</gene>
<keyword evidence="1 9" id="KW-0963">Cytoplasm</keyword>
<comment type="catalytic activity">
    <reaction evidence="8 9">
        <text>(R)-4'-phosphopantetheine + ATP + H(+) = 3'-dephospho-CoA + diphosphate</text>
        <dbReference type="Rhea" id="RHEA:19801"/>
        <dbReference type="ChEBI" id="CHEBI:15378"/>
        <dbReference type="ChEBI" id="CHEBI:30616"/>
        <dbReference type="ChEBI" id="CHEBI:33019"/>
        <dbReference type="ChEBI" id="CHEBI:57328"/>
        <dbReference type="ChEBI" id="CHEBI:61723"/>
        <dbReference type="EC" id="2.7.7.3"/>
    </reaction>
</comment>
<keyword evidence="3 9" id="KW-0548">Nucleotidyltransferase</keyword>
<accession>A0A147DC51</accession>
<evidence type="ECO:0000256" key="5">
    <source>
        <dbReference type="ARBA" id="ARBA00022840"/>
    </source>
</evidence>
<dbReference type="GO" id="GO:0005737">
    <property type="term" value="C:cytoplasm"/>
    <property type="evidence" value="ECO:0007669"/>
    <property type="project" value="UniProtKB-SubCell"/>
</dbReference>
<dbReference type="PANTHER" id="PTHR21342:SF1">
    <property type="entry name" value="PHOSPHOPANTETHEINE ADENYLYLTRANSFERASE"/>
    <property type="match status" value="1"/>
</dbReference>
<dbReference type="GO" id="GO:0005524">
    <property type="term" value="F:ATP binding"/>
    <property type="evidence" value="ECO:0007669"/>
    <property type="project" value="UniProtKB-KW"/>
</dbReference>
<dbReference type="AlphaFoldDB" id="A0A147DC51"/>
<feature type="binding site" evidence="9">
    <location>
        <position position="18"/>
    </location>
    <ligand>
        <name>ATP</name>
        <dbReference type="ChEBI" id="CHEBI:30616"/>
    </ligand>
</feature>
<feature type="binding site" evidence="9">
    <location>
        <begin position="10"/>
        <end position="11"/>
    </location>
    <ligand>
        <name>ATP</name>
        <dbReference type="ChEBI" id="CHEBI:30616"/>
    </ligand>
</feature>
<keyword evidence="7 9" id="KW-0173">Coenzyme A biosynthesis</keyword>
<dbReference type="EMBL" id="LDQA01000001">
    <property type="protein sequence ID" value="KTR08479.1"/>
    <property type="molecule type" value="Genomic_DNA"/>
</dbReference>
<name>A0A147DC51_9HYPH</name>
<evidence type="ECO:0000313" key="12">
    <source>
        <dbReference type="Proteomes" id="UP000078529"/>
    </source>
</evidence>
<dbReference type="SUPFAM" id="SSF52374">
    <property type="entry name" value="Nucleotidylyl transferase"/>
    <property type="match status" value="1"/>
</dbReference>
<comment type="subcellular location">
    <subcellularLocation>
        <location evidence="9">Cytoplasm</location>
    </subcellularLocation>
</comment>
<dbReference type="Gene3D" id="3.40.50.620">
    <property type="entry name" value="HUPs"/>
    <property type="match status" value="1"/>
</dbReference>
<evidence type="ECO:0000256" key="8">
    <source>
        <dbReference type="ARBA" id="ARBA00029346"/>
    </source>
</evidence>
<dbReference type="GO" id="GO:0015937">
    <property type="term" value="P:coenzyme A biosynthetic process"/>
    <property type="evidence" value="ECO:0007669"/>
    <property type="project" value="UniProtKB-UniRule"/>
</dbReference>
<comment type="pathway">
    <text evidence="9">Cofactor biosynthesis; coenzyme A biosynthesis; CoA from (R)-pantothenate: step 4/5.</text>
</comment>
<dbReference type="UniPathway" id="UPA00241">
    <property type="reaction ID" value="UER00355"/>
</dbReference>
<dbReference type="InterPro" id="IPR004821">
    <property type="entry name" value="Cyt_trans-like"/>
</dbReference>
<comment type="caution">
    <text evidence="11">The sequence shown here is derived from an EMBL/GenBank/DDBJ whole genome shotgun (WGS) entry which is preliminary data.</text>
</comment>
<sequence>MRRIALFAGSFDPLTNGHLDVLTQASRLFDRIVVSIGIHPGKAPLFSADERAALVRRALEAERLDAEIVVSFFQGLTVDEAHRHGATALLRGIRDGGDLDYEMQLAGMNARLAPDVGTLFLPASIETRPITATLVRQIASLGGDVSAFVPPVVAEALREKFVRH</sequence>
<comment type="cofactor">
    <cofactor evidence="9">
        <name>Mg(2+)</name>
        <dbReference type="ChEBI" id="CHEBI:18420"/>
    </cofactor>
</comment>
<comment type="similarity">
    <text evidence="9">Belongs to the bacterial CoaD family.</text>
</comment>
<organism evidence="11 12">
    <name type="scientific">Aureimonas ureilytica</name>
    <dbReference type="NCBI Taxonomy" id="401562"/>
    <lineage>
        <taxon>Bacteria</taxon>
        <taxon>Pseudomonadati</taxon>
        <taxon>Pseudomonadota</taxon>
        <taxon>Alphaproteobacteria</taxon>
        <taxon>Hyphomicrobiales</taxon>
        <taxon>Aurantimonadaceae</taxon>
        <taxon>Aureimonas</taxon>
    </lineage>
</organism>
<evidence type="ECO:0000256" key="4">
    <source>
        <dbReference type="ARBA" id="ARBA00022741"/>
    </source>
</evidence>
<feature type="binding site" evidence="9">
    <location>
        <position position="42"/>
    </location>
    <ligand>
        <name>substrate</name>
    </ligand>
</feature>
<feature type="binding site" evidence="9">
    <location>
        <position position="102"/>
    </location>
    <ligand>
        <name>ATP</name>
        <dbReference type="ChEBI" id="CHEBI:30616"/>
    </ligand>
</feature>
<feature type="binding site" evidence="9">
    <location>
        <position position="10"/>
    </location>
    <ligand>
        <name>substrate</name>
    </ligand>
</feature>
<evidence type="ECO:0000256" key="2">
    <source>
        <dbReference type="ARBA" id="ARBA00022679"/>
    </source>
</evidence>
<dbReference type="PANTHER" id="PTHR21342">
    <property type="entry name" value="PHOSPHOPANTETHEINE ADENYLYLTRANSFERASE"/>
    <property type="match status" value="1"/>
</dbReference>
<evidence type="ECO:0000256" key="9">
    <source>
        <dbReference type="HAMAP-Rule" id="MF_00151"/>
    </source>
</evidence>
<reference evidence="11 12" key="1">
    <citation type="journal article" date="2016" name="Front. Microbiol.">
        <title>Genomic Resource of Rice Seed Associated Bacteria.</title>
        <authorList>
            <person name="Midha S."/>
            <person name="Bansal K."/>
            <person name="Sharma S."/>
            <person name="Kumar N."/>
            <person name="Patil P.P."/>
            <person name="Chaudhry V."/>
            <person name="Patil P.B."/>
        </authorList>
    </citation>
    <scope>NUCLEOTIDE SEQUENCE [LARGE SCALE GENOMIC DNA]</scope>
    <source>
        <strain evidence="11 12">NS365</strain>
    </source>
</reference>
<feature type="binding site" evidence="9">
    <location>
        <position position="91"/>
    </location>
    <ligand>
        <name>substrate</name>
    </ligand>
</feature>
<dbReference type="HAMAP" id="MF_00151">
    <property type="entry name" value="PPAT_bact"/>
    <property type="match status" value="1"/>
</dbReference>
<dbReference type="PATRIC" id="fig|401562.4.peg.118"/>
<keyword evidence="2 9" id="KW-0808">Transferase</keyword>
<evidence type="ECO:0000256" key="7">
    <source>
        <dbReference type="ARBA" id="ARBA00022993"/>
    </source>
</evidence>
<keyword evidence="12" id="KW-1185">Reference proteome</keyword>
<proteinExistence type="inferred from homology"/>